<dbReference type="SUPFAM" id="SSF52540">
    <property type="entry name" value="P-loop containing nucleoside triphosphate hydrolases"/>
    <property type="match status" value="1"/>
</dbReference>
<dbReference type="InterPro" id="IPR027417">
    <property type="entry name" value="P-loop_NTPase"/>
</dbReference>
<protein>
    <submittedName>
        <fullName evidence="2">Chromosome partitioning protein</fullName>
    </submittedName>
</protein>
<evidence type="ECO:0000313" key="3">
    <source>
        <dbReference type="Proteomes" id="UP000256269"/>
    </source>
</evidence>
<dbReference type="Pfam" id="PF01656">
    <property type="entry name" value="CbiA"/>
    <property type="match status" value="1"/>
</dbReference>
<dbReference type="Proteomes" id="UP000256269">
    <property type="component" value="Unassembled WGS sequence"/>
</dbReference>
<dbReference type="EMBL" id="QUNO01000036">
    <property type="protein sequence ID" value="REH18287.1"/>
    <property type="molecule type" value="Genomic_DNA"/>
</dbReference>
<evidence type="ECO:0000259" key="1">
    <source>
        <dbReference type="Pfam" id="PF01656"/>
    </source>
</evidence>
<dbReference type="RefSeq" id="WP_170218241.1">
    <property type="nucleotide sequence ID" value="NZ_CP144379.1"/>
</dbReference>
<dbReference type="InterPro" id="IPR050678">
    <property type="entry name" value="DNA_Partitioning_ATPase"/>
</dbReference>
<feature type="domain" description="CobQ/CobB/MinD/ParA nucleotide binding" evidence="1">
    <location>
        <begin position="20"/>
        <end position="204"/>
    </location>
</feature>
<dbReference type="CDD" id="cd02042">
    <property type="entry name" value="ParAB_family"/>
    <property type="match status" value="1"/>
</dbReference>
<comment type="caution">
    <text evidence="2">The sequence shown here is derived from an EMBL/GenBank/DDBJ whole genome shotgun (WGS) entry which is preliminary data.</text>
</comment>
<dbReference type="PANTHER" id="PTHR13696:SF52">
    <property type="entry name" value="PARA FAMILY PROTEIN CT_582"/>
    <property type="match status" value="1"/>
</dbReference>
<dbReference type="PANTHER" id="PTHR13696">
    <property type="entry name" value="P-LOOP CONTAINING NUCLEOSIDE TRIPHOSPHATE HYDROLASE"/>
    <property type="match status" value="1"/>
</dbReference>
<gene>
    <name evidence="2" type="ORF">BCF44_13642</name>
</gene>
<organism evidence="2 3">
    <name type="scientific">Kutzneria buriramensis</name>
    <dbReference type="NCBI Taxonomy" id="1045776"/>
    <lineage>
        <taxon>Bacteria</taxon>
        <taxon>Bacillati</taxon>
        <taxon>Actinomycetota</taxon>
        <taxon>Actinomycetes</taxon>
        <taxon>Pseudonocardiales</taxon>
        <taxon>Pseudonocardiaceae</taxon>
        <taxon>Kutzneria</taxon>
    </lineage>
</organism>
<keyword evidence="3" id="KW-1185">Reference proteome</keyword>
<dbReference type="Gene3D" id="3.40.50.300">
    <property type="entry name" value="P-loop containing nucleotide triphosphate hydrolases"/>
    <property type="match status" value="1"/>
</dbReference>
<accession>A0A3E0G5V4</accession>
<dbReference type="InterPro" id="IPR002586">
    <property type="entry name" value="CobQ/CobB/MinD/ParA_Nub-bd_dom"/>
</dbReference>
<evidence type="ECO:0000313" key="2">
    <source>
        <dbReference type="EMBL" id="REH18287.1"/>
    </source>
</evidence>
<reference evidence="2 3" key="1">
    <citation type="submission" date="2018-08" db="EMBL/GenBank/DDBJ databases">
        <title>Genomic Encyclopedia of Archaeal and Bacterial Type Strains, Phase II (KMG-II): from individual species to whole genera.</title>
        <authorList>
            <person name="Goeker M."/>
        </authorList>
    </citation>
    <scope>NUCLEOTIDE SEQUENCE [LARGE SCALE GENOMIC DNA]</scope>
    <source>
        <strain evidence="2 3">DSM 45791</strain>
    </source>
</reference>
<sequence>MDGLRARIDALLNRYGYLIITVASFKGGVGKTTLAIELAHQLDAVLCDLDWNEGNASKALGYRHDQRVRAPLLDAIEKGRPPVLVPGTARRRPDLLPCHPDFQPNEPSRDHMADLLTAWAKHWGRVVVVDTHPGDGESAFGAVMAAHLTLTPALLETKPLDALEQMLNDLASFPLLVVPNAVPSVAPGFEVRRLAQMTEKVGAPVSSPVSAHRWLRTRKKYMPVSAAPAIPKAHEPYVSEIHTIALEAVTHVERAAAA</sequence>
<dbReference type="AlphaFoldDB" id="A0A3E0G5V4"/>
<proteinExistence type="predicted"/>
<name>A0A3E0G5V4_9PSEU</name>